<gene>
    <name evidence="3" type="ORF">UK23_07915</name>
</gene>
<name>A0A0F0H5Y8_LENAE</name>
<feature type="transmembrane region" description="Helical" evidence="2">
    <location>
        <begin position="35"/>
        <end position="55"/>
    </location>
</feature>
<evidence type="ECO:0000256" key="1">
    <source>
        <dbReference type="SAM" id="MobiDB-lite"/>
    </source>
</evidence>
<keyword evidence="2" id="KW-0812">Transmembrane</keyword>
<feature type="region of interest" description="Disordered" evidence="1">
    <location>
        <begin position="1"/>
        <end position="21"/>
    </location>
</feature>
<protein>
    <submittedName>
        <fullName evidence="3">Uncharacterized protein</fullName>
    </submittedName>
</protein>
<evidence type="ECO:0000256" key="2">
    <source>
        <dbReference type="SAM" id="Phobius"/>
    </source>
</evidence>
<dbReference type="AlphaFoldDB" id="A0A0F0H5Y8"/>
<accession>A0A0F0H5Y8</accession>
<dbReference type="Proteomes" id="UP000033393">
    <property type="component" value="Unassembled WGS sequence"/>
</dbReference>
<proteinExistence type="predicted"/>
<evidence type="ECO:0000313" key="4">
    <source>
        <dbReference type="Proteomes" id="UP000033393"/>
    </source>
</evidence>
<reference evidence="3 4" key="1">
    <citation type="submission" date="2015-02" db="EMBL/GenBank/DDBJ databases">
        <authorList>
            <person name="Ju K.-S."/>
            <person name="Doroghazi J.R."/>
            <person name="Metcalf W."/>
        </authorList>
    </citation>
    <scope>NUCLEOTIDE SEQUENCE [LARGE SCALE GENOMIC DNA]</scope>
    <source>
        <strain evidence="3 4">NRRL B-16140</strain>
    </source>
</reference>
<organism evidence="3 4">
    <name type="scientific">Lentzea aerocolonigenes</name>
    <name type="common">Lechevalieria aerocolonigenes</name>
    <name type="synonym">Saccharothrix aerocolonigenes</name>
    <dbReference type="NCBI Taxonomy" id="68170"/>
    <lineage>
        <taxon>Bacteria</taxon>
        <taxon>Bacillati</taxon>
        <taxon>Actinomycetota</taxon>
        <taxon>Actinomycetes</taxon>
        <taxon>Pseudonocardiales</taxon>
        <taxon>Pseudonocardiaceae</taxon>
        <taxon>Lentzea</taxon>
    </lineage>
</organism>
<keyword evidence="2" id="KW-1133">Transmembrane helix</keyword>
<keyword evidence="4" id="KW-1185">Reference proteome</keyword>
<dbReference type="EMBL" id="JYJG01000042">
    <property type="protein sequence ID" value="KJK51144.1"/>
    <property type="molecule type" value="Genomic_DNA"/>
</dbReference>
<feature type="transmembrane region" description="Helical" evidence="2">
    <location>
        <begin position="141"/>
        <end position="163"/>
    </location>
</feature>
<feature type="compositionally biased region" description="Basic and acidic residues" evidence="1">
    <location>
        <begin position="1"/>
        <end position="10"/>
    </location>
</feature>
<sequence>MVDEFVRDQAGDEFVPKPPSAWDRPSPIPFPELRIAAPIAFVVGLAVTTLCALAVPTALDVFAERGAHGVYVIADEPTCGPDRCRSHLGTFTSDDRTVVRSGVRLAGSPLKSVVQSGRVRAFDVGDPTEVYLEGDSGQPRAVLPFFFGIPGVIALVFGLGYLVRELWRKLGGTRRQ</sequence>
<evidence type="ECO:0000313" key="3">
    <source>
        <dbReference type="EMBL" id="KJK51144.1"/>
    </source>
</evidence>
<keyword evidence="2" id="KW-0472">Membrane</keyword>
<comment type="caution">
    <text evidence="3">The sequence shown here is derived from an EMBL/GenBank/DDBJ whole genome shotgun (WGS) entry which is preliminary data.</text>
</comment>
<dbReference type="PATRIC" id="fig|68170.10.peg.8374"/>